<feature type="transmembrane region" description="Helical" evidence="1">
    <location>
        <begin position="7"/>
        <end position="27"/>
    </location>
</feature>
<name>Q04D57_OENOB</name>
<keyword evidence="1" id="KW-0812">Transmembrane</keyword>
<keyword evidence="1" id="KW-0472">Membrane</keyword>
<protein>
    <submittedName>
        <fullName evidence="2">Uncharacterized protein</fullName>
    </submittedName>
</protein>
<evidence type="ECO:0000313" key="2">
    <source>
        <dbReference type="EMBL" id="ABJ57615.1"/>
    </source>
</evidence>
<dbReference type="STRING" id="203123.OEOE_1775"/>
<dbReference type="KEGG" id="ooe:OEOE_1775"/>
<dbReference type="Proteomes" id="UP000000774">
    <property type="component" value="Chromosome"/>
</dbReference>
<evidence type="ECO:0000313" key="3">
    <source>
        <dbReference type="Proteomes" id="UP000000774"/>
    </source>
</evidence>
<keyword evidence="3" id="KW-1185">Reference proteome</keyword>
<sequence>MKILISIITVIMTGGLGILAVALWNHYHYQKNSI</sequence>
<dbReference type="AlphaFoldDB" id="Q04D57"/>
<dbReference type="HOGENOM" id="CLU_3374899_0_0_9"/>
<keyword evidence="1" id="KW-1133">Transmembrane helix</keyword>
<organism evidence="2 3">
    <name type="scientific">Oenococcus oeni (strain ATCC BAA-331 / PSU-1)</name>
    <dbReference type="NCBI Taxonomy" id="203123"/>
    <lineage>
        <taxon>Bacteria</taxon>
        <taxon>Bacillati</taxon>
        <taxon>Bacillota</taxon>
        <taxon>Bacilli</taxon>
        <taxon>Lactobacillales</taxon>
        <taxon>Lactobacillaceae</taxon>
        <taxon>Oenococcus</taxon>
    </lineage>
</organism>
<accession>Q04D57</accession>
<gene>
    <name evidence="2" type="ordered locus">OEOE_1775</name>
</gene>
<dbReference type="EMBL" id="CP000411">
    <property type="protein sequence ID" value="ABJ57615.1"/>
    <property type="molecule type" value="Genomic_DNA"/>
</dbReference>
<evidence type="ECO:0000256" key="1">
    <source>
        <dbReference type="SAM" id="Phobius"/>
    </source>
</evidence>
<reference evidence="2 3" key="1">
    <citation type="journal article" date="2006" name="Proc. Natl. Acad. Sci. U.S.A.">
        <title>Comparative genomics of the lactic acid bacteria.</title>
        <authorList>
            <person name="Makarova K."/>
            <person name="Slesarev A."/>
            <person name="Wolf Y."/>
            <person name="Sorokin A."/>
            <person name="Mirkin B."/>
            <person name="Koonin E."/>
            <person name="Pavlov A."/>
            <person name="Pavlova N."/>
            <person name="Karamychev V."/>
            <person name="Polouchine N."/>
            <person name="Shakhova V."/>
            <person name="Grigoriev I."/>
            <person name="Lou Y."/>
            <person name="Rohksar D."/>
            <person name="Lucas S."/>
            <person name="Huang K."/>
            <person name="Goodstein D.M."/>
            <person name="Hawkins T."/>
            <person name="Plengvidhya V."/>
            <person name="Welker D."/>
            <person name="Hughes J."/>
            <person name="Goh Y."/>
            <person name="Benson A."/>
            <person name="Baldwin K."/>
            <person name="Lee J.H."/>
            <person name="Diaz-Muniz I."/>
            <person name="Dosti B."/>
            <person name="Smeianov V."/>
            <person name="Wechter W."/>
            <person name="Barabote R."/>
            <person name="Lorca G."/>
            <person name="Altermann E."/>
            <person name="Barrangou R."/>
            <person name="Ganesan B."/>
            <person name="Xie Y."/>
            <person name="Rawsthorne H."/>
            <person name="Tamir D."/>
            <person name="Parker C."/>
            <person name="Breidt F."/>
            <person name="Broadbent J."/>
            <person name="Hutkins R."/>
            <person name="O'Sullivan D."/>
            <person name="Steele J."/>
            <person name="Unlu G."/>
            <person name="Saier M."/>
            <person name="Klaenhammer T."/>
            <person name="Richardson P."/>
            <person name="Kozyavkin S."/>
            <person name="Weimer B."/>
            <person name="Mills D."/>
        </authorList>
    </citation>
    <scope>NUCLEOTIDE SEQUENCE [LARGE SCALE GENOMIC DNA]</scope>
    <source>
        <strain evidence="3">ATCC BAA-331 / PSU-1</strain>
    </source>
</reference>
<proteinExistence type="predicted"/>